<dbReference type="EMBL" id="MN739357">
    <property type="protein sequence ID" value="QHT00603.1"/>
    <property type="molecule type" value="Genomic_DNA"/>
</dbReference>
<sequence length="346" mass="42165">MSFFAIKELDLHIIYDCDLYDWKKLAFLNCSSYRLMNTIRDYRTWVIINQIAKKNLKYFGYNQEFTWFEQSVLNCLTPKQKREKLDYVIDDFRHKTKYLLFDEACRFESLYILKYFAPKIQISDERLRDMMVVCGKNDNLHIFRWLMELDVEKRFFECSYPLHFSEVWPFYEMMRYGSFSIIEWMIDYFRFEDHVLLHMFKIACHSNNIKVAKFVLDKSKVDIFDYLYNIFKDVCVAGCKEVAEWLLQLGPIDITFNNYEIYRLVNHNDIKCWLSELICDLDIDEKNYVLHMFGLSQNLYGLRPSWLGYSECLKCPQKIQKRIKIKEKHPQKIVTKRPIRKDKFHR</sequence>
<accession>A0A6C0C8F4</accession>
<name>A0A6C0C8F4_9ZZZZ</name>
<evidence type="ECO:0008006" key="2">
    <source>
        <dbReference type="Google" id="ProtNLM"/>
    </source>
</evidence>
<organism evidence="1">
    <name type="scientific">viral metagenome</name>
    <dbReference type="NCBI Taxonomy" id="1070528"/>
    <lineage>
        <taxon>unclassified sequences</taxon>
        <taxon>metagenomes</taxon>
        <taxon>organismal metagenomes</taxon>
    </lineage>
</organism>
<dbReference type="SUPFAM" id="SSF140860">
    <property type="entry name" value="Pseudo ankyrin repeat-like"/>
    <property type="match status" value="1"/>
</dbReference>
<proteinExistence type="predicted"/>
<reference evidence="1" key="1">
    <citation type="journal article" date="2020" name="Nature">
        <title>Giant virus diversity and host interactions through global metagenomics.</title>
        <authorList>
            <person name="Schulz F."/>
            <person name="Roux S."/>
            <person name="Paez-Espino D."/>
            <person name="Jungbluth S."/>
            <person name="Walsh D.A."/>
            <person name="Denef V.J."/>
            <person name="McMahon K.D."/>
            <person name="Konstantinidis K.T."/>
            <person name="Eloe-Fadrosh E.A."/>
            <person name="Kyrpides N.C."/>
            <person name="Woyke T."/>
        </authorList>
    </citation>
    <scope>NUCLEOTIDE SEQUENCE</scope>
    <source>
        <strain evidence="1">GVMAG-M-3300020192-26</strain>
    </source>
</reference>
<protein>
    <recommendedName>
        <fullName evidence="2">Ankyrin repeat protein</fullName>
    </recommendedName>
</protein>
<evidence type="ECO:0000313" key="1">
    <source>
        <dbReference type="EMBL" id="QHT00603.1"/>
    </source>
</evidence>
<dbReference type="AlphaFoldDB" id="A0A6C0C8F4"/>